<keyword evidence="3" id="KW-1003">Cell membrane</keyword>
<evidence type="ECO:0000256" key="1">
    <source>
        <dbReference type="ARBA" id="ARBA00004429"/>
    </source>
</evidence>
<evidence type="ECO:0000256" key="2">
    <source>
        <dbReference type="ARBA" id="ARBA00022448"/>
    </source>
</evidence>
<proteinExistence type="predicted"/>
<dbReference type="GO" id="GO:0030395">
    <property type="term" value="F:lactose binding"/>
    <property type="evidence" value="ECO:0007669"/>
    <property type="project" value="TreeGrafter"/>
</dbReference>
<name>A0A7X2ZBE1_9BACL</name>
<evidence type="ECO:0000256" key="8">
    <source>
        <dbReference type="SAM" id="MobiDB-lite"/>
    </source>
</evidence>
<dbReference type="InterPro" id="IPR024989">
    <property type="entry name" value="MFS_assoc_dom"/>
</dbReference>
<dbReference type="AlphaFoldDB" id="A0A7X2ZBE1"/>
<organism evidence="11 12">
    <name type="scientific">Paenibacillus validus</name>
    <dbReference type="NCBI Taxonomy" id="44253"/>
    <lineage>
        <taxon>Bacteria</taxon>
        <taxon>Bacillati</taxon>
        <taxon>Bacillota</taxon>
        <taxon>Bacilli</taxon>
        <taxon>Bacillales</taxon>
        <taxon>Paenibacillaceae</taxon>
        <taxon>Paenibacillus</taxon>
    </lineage>
</organism>
<evidence type="ECO:0000313" key="12">
    <source>
        <dbReference type="Proteomes" id="UP000450917"/>
    </source>
</evidence>
<dbReference type="GO" id="GO:0005886">
    <property type="term" value="C:plasma membrane"/>
    <property type="evidence" value="ECO:0007669"/>
    <property type="project" value="UniProtKB-SubCell"/>
</dbReference>
<comment type="caution">
    <text evidence="11">The sequence shown here is derived from an EMBL/GenBank/DDBJ whole genome shotgun (WGS) entry which is preliminary data.</text>
</comment>
<dbReference type="PANTHER" id="PTHR23522:SF10">
    <property type="entry name" value="3-PHENYLPROPIONIC ACID TRANSPORTER-RELATED"/>
    <property type="match status" value="1"/>
</dbReference>
<evidence type="ECO:0000256" key="7">
    <source>
        <dbReference type="ARBA" id="ARBA00023136"/>
    </source>
</evidence>
<protein>
    <submittedName>
        <fullName evidence="11">MFS transporter</fullName>
    </submittedName>
</protein>
<keyword evidence="2" id="KW-0813">Transport</keyword>
<evidence type="ECO:0000256" key="3">
    <source>
        <dbReference type="ARBA" id="ARBA00022475"/>
    </source>
</evidence>
<dbReference type="Gene3D" id="1.20.1250.20">
    <property type="entry name" value="MFS general substrate transporter like domains"/>
    <property type="match status" value="2"/>
</dbReference>
<dbReference type="InterPro" id="IPR026032">
    <property type="entry name" value="HcaT-like"/>
</dbReference>
<feature type="transmembrane region" description="Helical" evidence="9">
    <location>
        <begin position="105"/>
        <end position="123"/>
    </location>
</feature>
<evidence type="ECO:0000256" key="6">
    <source>
        <dbReference type="ARBA" id="ARBA00022989"/>
    </source>
</evidence>
<feature type="transmembrane region" description="Helical" evidence="9">
    <location>
        <begin position="331"/>
        <end position="350"/>
    </location>
</feature>
<keyword evidence="6 9" id="KW-1133">Transmembrane helix</keyword>
<feature type="transmembrane region" description="Helical" evidence="9">
    <location>
        <begin position="129"/>
        <end position="149"/>
    </location>
</feature>
<keyword evidence="4" id="KW-0997">Cell inner membrane</keyword>
<feature type="transmembrane region" description="Helical" evidence="9">
    <location>
        <begin position="362"/>
        <end position="384"/>
    </location>
</feature>
<dbReference type="GO" id="GO:0015528">
    <property type="term" value="F:lactose:proton symporter activity"/>
    <property type="evidence" value="ECO:0007669"/>
    <property type="project" value="TreeGrafter"/>
</dbReference>
<evidence type="ECO:0000256" key="5">
    <source>
        <dbReference type="ARBA" id="ARBA00022692"/>
    </source>
</evidence>
<reference evidence="11 12" key="1">
    <citation type="submission" date="2019-11" db="EMBL/GenBank/DDBJ databases">
        <title>Draft genome sequences of five Paenibacillus species of dairy origin.</title>
        <authorList>
            <person name="Olajide A.M."/>
            <person name="Chen S."/>
            <person name="Lapointe G."/>
        </authorList>
    </citation>
    <scope>NUCLEOTIDE SEQUENCE [LARGE SCALE GENOMIC DNA]</scope>
    <source>
        <strain evidence="11 12">2CS3</strain>
    </source>
</reference>
<feature type="transmembrane region" description="Helical" evidence="9">
    <location>
        <begin position="271"/>
        <end position="291"/>
    </location>
</feature>
<feature type="transmembrane region" description="Helical" evidence="9">
    <location>
        <begin position="170"/>
        <end position="188"/>
    </location>
</feature>
<keyword evidence="12" id="KW-1185">Reference proteome</keyword>
<dbReference type="Proteomes" id="UP000450917">
    <property type="component" value="Unassembled WGS sequence"/>
</dbReference>
<feature type="transmembrane region" description="Helical" evidence="9">
    <location>
        <begin position="74"/>
        <end position="98"/>
    </location>
</feature>
<feature type="domain" description="Major facilitator superfamily associated" evidence="10">
    <location>
        <begin position="44"/>
        <end position="389"/>
    </location>
</feature>
<sequence length="424" mass="45495">MNHEDGRPSTRSGMLKSGSPKPSKQFRRYDNMTVGNGAGAEKRRLSQLYFLYYAAVGIYMPYLALYLQQSGMNGVAIGSTMGLLPVIGVISPLFWGWLSDRWGKTVAVMAILLGGAAFSLILFMSMRQLLLTVAVLVLITLFINAYPSLLDGMTLSYLQTASGQYGRLRVWGSVGYGVGGMIATAVLWRLPMGSLFLTAALILLLGIAVTLRLKTASPSSADRTGRAQGPRGLGSAPFVLFLLMAFLLQVANSFYGSFFGIYIHDVGGTQSAIGIANVISSVCELPFFYYASTVVARFGALRTLSAAGLLYALRWGLLGAFPGMATAYSTQLLHGCTFCLYFAAAMDYIARSIPERSRTTGIAVFTAVIALAGILGNVMNGFLYDYQGLLSMPYASSLFAVLAGSGFIGLERHEARLRARGSLS</sequence>
<evidence type="ECO:0000259" key="10">
    <source>
        <dbReference type="Pfam" id="PF12832"/>
    </source>
</evidence>
<dbReference type="EMBL" id="WNZX01000007">
    <property type="protein sequence ID" value="MUG71180.1"/>
    <property type="molecule type" value="Genomic_DNA"/>
</dbReference>
<dbReference type="SUPFAM" id="SSF103473">
    <property type="entry name" value="MFS general substrate transporter"/>
    <property type="match status" value="1"/>
</dbReference>
<evidence type="ECO:0000256" key="9">
    <source>
        <dbReference type="SAM" id="Phobius"/>
    </source>
</evidence>
<feature type="transmembrane region" description="Helical" evidence="9">
    <location>
        <begin position="194"/>
        <end position="211"/>
    </location>
</feature>
<dbReference type="Pfam" id="PF12832">
    <property type="entry name" value="MFS_1_like"/>
    <property type="match status" value="1"/>
</dbReference>
<feature type="transmembrane region" description="Helical" evidence="9">
    <location>
        <begin position="390"/>
        <end position="410"/>
    </location>
</feature>
<comment type="subcellular location">
    <subcellularLocation>
        <location evidence="1">Cell inner membrane</location>
        <topology evidence="1">Multi-pass membrane protein</topology>
    </subcellularLocation>
</comment>
<evidence type="ECO:0000313" key="11">
    <source>
        <dbReference type="EMBL" id="MUG71180.1"/>
    </source>
</evidence>
<keyword evidence="5 9" id="KW-0812">Transmembrane</keyword>
<dbReference type="InterPro" id="IPR036259">
    <property type="entry name" value="MFS_trans_sf"/>
</dbReference>
<keyword evidence="7 9" id="KW-0472">Membrane</keyword>
<accession>A0A7X2ZBE1</accession>
<feature type="transmembrane region" description="Helical" evidence="9">
    <location>
        <begin position="232"/>
        <end position="251"/>
    </location>
</feature>
<feature type="transmembrane region" description="Helical" evidence="9">
    <location>
        <begin position="303"/>
        <end position="325"/>
    </location>
</feature>
<evidence type="ECO:0000256" key="4">
    <source>
        <dbReference type="ARBA" id="ARBA00022519"/>
    </source>
</evidence>
<dbReference type="PIRSF" id="PIRSF004925">
    <property type="entry name" value="HcaT"/>
    <property type="match status" value="1"/>
</dbReference>
<feature type="transmembrane region" description="Helical" evidence="9">
    <location>
        <begin position="50"/>
        <end position="68"/>
    </location>
</feature>
<feature type="region of interest" description="Disordered" evidence="8">
    <location>
        <begin position="1"/>
        <end position="29"/>
    </location>
</feature>
<dbReference type="PANTHER" id="PTHR23522">
    <property type="entry name" value="BLL5896 PROTEIN"/>
    <property type="match status" value="1"/>
</dbReference>
<gene>
    <name evidence="11" type="ORF">GNP93_10840</name>
</gene>